<proteinExistence type="predicted"/>
<comment type="caution">
    <text evidence="1">The sequence shown here is derived from an EMBL/GenBank/DDBJ whole genome shotgun (WGS) entry which is preliminary data.</text>
</comment>
<protein>
    <submittedName>
        <fullName evidence="1">Uncharacterized protein</fullName>
    </submittedName>
</protein>
<organism evidence="1 2">
    <name type="scientific">Eumeta variegata</name>
    <name type="common">Bagworm moth</name>
    <name type="synonym">Eumeta japonica</name>
    <dbReference type="NCBI Taxonomy" id="151549"/>
    <lineage>
        <taxon>Eukaryota</taxon>
        <taxon>Metazoa</taxon>
        <taxon>Ecdysozoa</taxon>
        <taxon>Arthropoda</taxon>
        <taxon>Hexapoda</taxon>
        <taxon>Insecta</taxon>
        <taxon>Pterygota</taxon>
        <taxon>Neoptera</taxon>
        <taxon>Endopterygota</taxon>
        <taxon>Lepidoptera</taxon>
        <taxon>Glossata</taxon>
        <taxon>Ditrysia</taxon>
        <taxon>Tineoidea</taxon>
        <taxon>Psychidae</taxon>
        <taxon>Oiketicinae</taxon>
        <taxon>Eumeta</taxon>
    </lineage>
</organism>
<evidence type="ECO:0000313" key="2">
    <source>
        <dbReference type="Proteomes" id="UP000299102"/>
    </source>
</evidence>
<name>A0A4C1SB40_EUMVA</name>
<accession>A0A4C1SB40</accession>
<evidence type="ECO:0000313" key="1">
    <source>
        <dbReference type="EMBL" id="GBO98299.1"/>
    </source>
</evidence>
<keyword evidence="2" id="KW-1185">Reference proteome</keyword>
<dbReference type="AlphaFoldDB" id="A0A4C1SB40"/>
<dbReference type="Proteomes" id="UP000299102">
    <property type="component" value="Unassembled WGS sequence"/>
</dbReference>
<gene>
    <name evidence="1" type="ORF">EVAR_102385_1</name>
</gene>
<reference evidence="1 2" key="1">
    <citation type="journal article" date="2019" name="Commun. Biol.">
        <title>The bagworm genome reveals a unique fibroin gene that provides high tensile strength.</title>
        <authorList>
            <person name="Kono N."/>
            <person name="Nakamura H."/>
            <person name="Ohtoshi R."/>
            <person name="Tomita M."/>
            <person name="Numata K."/>
            <person name="Arakawa K."/>
        </authorList>
    </citation>
    <scope>NUCLEOTIDE SEQUENCE [LARGE SCALE GENOMIC DNA]</scope>
</reference>
<sequence>MYFSVWIPQSALRRKSMEEDDSELPRSRRFILLNDPQLPLVGAEPETCADFDPHRWRTDRLASNLSKSVKTSVADVSAAPIVVRKPALAERENVKVQDLQS</sequence>
<dbReference type="EMBL" id="BGZK01003181">
    <property type="protein sequence ID" value="GBO98299.1"/>
    <property type="molecule type" value="Genomic_DNA"/>
</dbReference>